<evidence type="ECO:0000313" key="1">
    <source>
        <dbReference type="EMBL" id="KAL3955827.1"/>
    </source>
</evidence>
<gene>
    <name evidence="1" type="ORF">ACCO45_009846</name>
</gene>
<accession>A0ACC4DI64</accession>
<sequence length="384" mass="42751">MLQRNGERVKRRLQELEMKVGAYEIGGKLPGVQQSLSSKVPQHADLSLQVDTSAPDSIITSGVPSIMDLSRPASRRDECVSKFEDNANLSTDGIGPRQSLSRCNIQECLPPLQEDIAKFTSMASATDSPAHHQSLAFDDFPGSYNASWLRSLGHSAEQSPFHTPSTKSEILCPGGNNSAMPELPSAQFEDQRNAQPPVHLHLERCDGSHGESKTPFRPVRPTDDNLYPRLVQTTSSLPAETVTRNRMEHDSCPPLGFRRVMDSHQGGTRDLLRWSLAHKPMEDALHLELMGTDCSLMERLLKFFDVEYGSTSATLQETLQSRGRTVQERVPNWVIILVKLMKDAGLEQETNKEGIMMAVTVLLQLFGRVSKDQLIEFISHCLDH</sequence>
<protein>
    <submittedName>
        <fullName evidence="1">Uncharacterized protein</fullName>
    </submittedName>
</protein>
<evidence type="ECO:0000313" key="2">
    <source>
        <dbReference type="Proteomes" id="UP001638806"/>
    </source>
</evidence>
<reference evidence="1" key="1">
    <citation type="submission" date="2024-12" db="EMBL/GenBank/DDBJ databases">
        <title>Comparative genomics and development of molecular markers within Purpureocillium lilacinum and among Purpureocillium species.</title>
        <authorList>
            <person name="Yeh Z.-Y."/>
            <person name="Ni N.-T."/>
            <person name="Lo P.-H."/>
            <person name="Mushyakhwo K."/>
            <person name="Lin C.-F."/>
            <person name="Nai Y.-S."/>
        </authorList>
    </citation>
    <scope>NUCLEOTIDE SEQUENCE</scope>
    <source>
        <strain evidence="1">NCHU-NPUST-175</strain>
    </source>
</reference>
<comment type="caution">
    <text evidence="1">The sequence shown here is derived from an EMBL/GenBank/DDBJ whole genome shotgun (WGS) entry which is preliminary data.</text>
</comment>
<organism evidence="1 2">
    <name type="scientific">Purpureocillium lilacinum</name>
    <name type="common">Paecilomyces lilacinus</name>
    <dbReference type="NCBI Taxonomy" id="33203"/>
    <lineage>
        <taxon>Eukaryota</taxon>
        <taxon>Fungi</taxon>
        <taxon>Dikarya</taxon>
        <taxon>Ascomycota</taxon>
        <taxon>Pezizomycotina</taxon>
        <taxon>Sordariomycetes</taxon>
        <taxon>Hypocreomycetidae</taxon>
        <taxon>Hypocreales</taxon>
        <taxon>Ophiocordycipitaceae</taxon>
        <taxon>Purpureocillium</taxon>
    </lineage>
</organism>
<dbReference type="Proteomes" id="UP001638806">
    <property type="component" value="Unassembled WGS sequence"/>
</dbReference>
<proteinExistence type="predicted"/>
<name>A0ACC4DI64_PURLI</name>
<keyword evidence="2" id="KW-1185">Reference proteome</keyword>
<dbReference type="EMBL" id="JBGNUJ010000009">
    <property type="protein sequence ID" value="KAL3955827.1"/>
    <property type="molecule type" value="Genomic_DNA"/>
</dbReference>